<evidence type="ECO:0000313" key="2">
    <source>
        <dbReference type="EMBL" id="GFO49650.1"/>
    </source>
</evidence>
<protein>
    <submittedName>
        <fullName evidence="2">Uncharacterized protein</fullName>
    </submittedName>
</protein>
<name>A0AAV4DZZ9_9GAST</name>
<keyword evidence="1" id="KW-0812">Transmembrane</keyword>
<sequence>MSRSTRSFVARCRIFTLTFTSTLGIAYMVFLLYLMTSAVTTTGNYDSRSQYDLRYAALKEQNVSFASLIAAPPAKNRPPSGDSPSWCLFPQRNLGPFLRSILCV</sequence>
<keyword evidence="1" id="KW-1133">Transmembrane helix</keyword>
<proteinExistence type="predicted"/>
<feature type="transmembrane region" description="Helical" evidence="1">
    <location>
        <begin position="12"/>
        <end position="35"/>
    </location>
</feature>
<keyword evidence="1" id="KW-0472">Membrane</keyword>
<gene>
    <name evidence="2" type="ORF">PoB_007615500</name>
</gene>
<dbReference type="EMBL" id="BLXT01008494">
    <property type="protein sequence ID" value="GFO49650.1"/>
    <property type="molecule type" value="Genomic_DNA"/>
</dbReference>
<accession>A0AAV4DZZ9</accession>
<organism evidence="2 3">
    <name type="scientific">Plakobranchus ocellatus</name>
    <dbReference type="NCBI Taxonomy" id="259542"/>
    <lineage>
        <taxon>Eukaryota</taxon>
        <taxon>Metazoa</taxon>
        <taxon>Spiralia</taxon>
        <taxon>Lophotrochozoa</taxon>
        <taxon>Mollusca</taxon>
        <taxon>Gastropoda</taxon>
        <taxon>Heterobranchia</taxon>
        <taxon>Euthyneura</taxon>
        <taxon>Panpulmonata</taxon>
        <taxon>Sacoglossa</taxon>
        <taxon>Placobranchoidea</taxon>
        <taxon>Plakobranchidae</taxon>
        <taxon>Plakobranchus</taxon>
    </lineage>
</organism>
<reference evidence="2 3" key="1">
    <citation type="journal article" date="2021" name="Elife">
        <title>Chloroplast acquisition without the gene transfer in kleptoplastic sea slugs, Plakobranchus ocellatus.</title>
        <authorList>
            <person name="Maeda T."/>
            <person name="Takahashi S."/>
            <person name="Yoshida T."/>
            <person name="Shimamura S."/>
            <person name="Takaki Y."/>
            <person name="Nagai Y."/>
            <person name="Toyoda A."/>
            <person name="Suzuki Y."/>
            <person name="Arimoto A."/>
            <person name="Ishii H."/>
            <person name="Satoh N."/>
            <person name="Nishiyama T."/>
            <person name="Hasebe M."/>
            <person name="Maruyama T."/>
            <person name="Minagawa J."/>
            <person name="Obokata J."/>
            <person name="Shigenobu S."/>
        </authorList>
    </citation>
    <scope>NUCLEOTIDE SEQUENCE [LARGE SCALE GENOMIC DNA]</scope>
</reference>
<comment type="caution">
    <text evidence="2">The sequence shown here is derived from an EMBL/GenBank/DDBJ whole genome shotgun (WGS) entry which is preliminary data.</text>
</comment>
<dbReference type="AlphaFoldDB" id="A0AAV4DZZ9"/>
<keyword evidence="3" id="KW-1185">Reference proteome</keyword>
<evidence type="ECO:0000256" key="1">
    <source>
        <dbReference type="SAM" id="Phobius"/>
    </source>
</evidence>
<evidence type="ECO:0000313" key="3">
    <source>
        <dbReference type="Proteomes" id="UP000735302"/>
    </source>
</evidence>
<dbReference type="Proteomes" id="UP000735302">
    <property type="component" value="Unassembled WGS sequence"/>
</dbReference>